<dbReference type="GO" id="GO:0003700">
    <property type="term" value="F:DNA-binding transcription factor activity"/>
    <property type="evidence" value="ECO:0007669"/>
    <property type="project" value="InterPro"/>
</dbReference>
<protein>
    <submittedName>
        <fullName evidence="6">HTH-type transcriptional regulator DmlR</fullName>
    </submittedName>
</protein>
<feature type="domain" description="HTH lysR-type" evidence="5">
    <location>
        <begin position="4"/>
        <end position="61"/>
    </location>
</feature>
<evidence type="ECO:0000256" key="3">
    <source>
        <dbReference type="ARBA" id="ARBA00023125"/>
    </source>
</evidence>
<evidence type="ECO:0000259" key="5">
    <source>
        <dbReference type="PROSITE" id="PS50931"/>
    </source>
</evidence>
<dbReference type="InterPro" id="IPR000847">
    <property type="entry name" value="LysR_HTH_N"/>
</dbReference>
<dbReference type="PANTHER" id="PTHR30537:SF35">
    <property type="entry name" value="TRANSCRIPTIONAL REGULATORY PROTEIN"/>
    <property type="match status" value="1"/>
</dbReference>
<dbReference type="EMBL" id="CADIKC010000017">
    <property type="protein sequence ID" value="CAB3744096.1"/>
    <property type="molecule type" value="Genomic_DNA"/>
</dbReference>
<reference evidence="6 7" key="1">
    <citation type="submission" date="2020-04" db="EMBL/GenBank/DDBJ databases">
        <authorList>
            <person name="De Canck E."/>
        </authorList>
    </citation>
    <scope>NUCLEOTIDE SEQUENCE [LARGE SCALE GENOMIC DNA]</scope>
    <source>
        <strain evidence="6 7">LMG 24238</strain>
    </source>
</reference>
<dbReference type="Pfam" id="PF00126">
    <property type="entry name" value="HTH_1"/>
    <property type="match status" value="1"/>
</dbReference>
<dbReference type="InterPro" id="IPR005119">
    <property type="entry name" value="LysR_subst-bd"/>
</dbReference>
<dbReference type="GO" id="GO:0006351">
    <property type="term" value="P:DNA-templated transcription"/>
    <property type="evidence" value="ECO:0007669"/>
    <property type="project" value="TreeGrafter"/>
</dbReference>
<dbReference type="GeneID" id="97045763"/>
<dbReference type="PRINTS" id="PR00039">
    <property type="entry name" value="HTHLYSR"/>
</dbReference>
<proteinExistence type="inferred from homology"/>
<gene>
    <name evidence="6" type="primary">dmlR_47</name>
    <name evidence="6" type="ORF">LMG24238_07210</name>
</gene>
<dbReference type="InterPro" id="IPR036388">
    <property type="entry name" value="WH-like_DNA-bd_sf"/>
</dbReference>
<keyword evidence="2" id="KW-0805">Transcription regulation</keyword>
<dbReference type="InterPro" id="IPR036390">
    <property type="entry name" value="WH_DNA-bd_sf"/>
</dbReference>
<dbReference type="Gene3D" id="1.10.10.10">
    <property type="entry name" value="Winged helix-like DNA-binding domain superfamily/Winged helix DNA-binding domain"/>
    <property type="match status" value="1"/>
</dbReference>
<sequence length="304" mass="33314">MSELDLTGIRVFREIVECGSFTAAAERLGMAAPMVSKHVARLERQLGARLLNRTSRRMSLTEAGSLFHDQCRQVLDTLDAAVASVGQTTGVPRGELKVSAPVWCATSHFAQLLADYRHDFPEVRLDMHLSNQLVDLVSEGFDVALRLTGEPSPNLIARRLCSVPFRLVATPSCLARAQGENSKSGHRPIEMILPNYLQLERLKLPGTKEGDSIEMLAVMKSSDTTLTYHAVLADMGAAFLPGWLVDEDIAKGRLALAQRGDKELAGSLFAVYSSRRHLPPKLRSFIDFLSARLDPQVATAPVVI</sequence>
<dbReference type="Pfam" id="PF03466">
    <property type="entry name" value="LysR_substrate"/>
    <property type="match status" value="1"/>
</dbReference>
<dbReference type="Gene3D" id="3.40.190.290">
    <property type="match status" value="1"/>
</dbReference>
<accession>A0A6J5CRW1</accession>
<evidence type="ECO:0000256" key="4">
    <source>
        <dbReference type="ARBA" id="ARBA00023163"/>
    </source>
</evidence>
<organism evidence="6 7">
    <name type="scientific">Paraburkholderia sediminicola</name>
    <dbReference type="NCBI Taxonomy" id="458836"/>
    <lineage>
        <taxon>Bacteria</taxon>
        <taxon>Pseudomonadati</taxon>
        <taxon>Pseudomonadota</taxon>
        <taxon>Betaproteobacteria</taxon>
        <taxon>Burkholderiales</taxon>
        <taxon>Burkholderiaceae</taxon>
        <taxon>Paraburkholderia</taxon>
    </lineage>
</organism>
<dbReference type="CDD" id="cd08422">
    <property type="entry name" value="PBP2_CrgA_like"/>
    <property type="match status" value="1"/>
</dbReference>
<evidence type="ECO:0000256" key="1">
    <source>
        <dbReference type="ARBA" id="ARBA00009437"/>
    </source>
</evidence>
<dbReference type="InterPro" id="IPR058163">
    <property type="entry name" value="LysR-type_TF_proteobact-type"/>
</dbReference>
<dbReference type="FunFam" id="1.10.10.10:FF:000001">
    <property type="entry name" value="LysR family transcriptional regulator"/>
    <property type="match status" value="1"/>
</dbReference>
<dbReference type="GO" id="GO:0043565">
    <property type="term" value="F:sequence-specific DNA binding"/>
    <property type="evidence" value="ECO:0007669"/>
    <property type="project" value="TreeGrafter"/>
</dbReference>
<keyword evidence="7" id="KW-1185">Reference proteome</keyword>
<evidence type="ECO:0000313" key="7">
    <source>
        <dbReference type="Proteomes" id="UP000494255"/>
    </source>
</evidence>
<dbReference type="PANTHER" id="PTHR30537">
    <property type="entry name" value="HTH-TYPE TRANSCRIPTIONAL REGULATOR"/>
    <property type="match status" value="1"/>
</dbReference>
<dbReference type="RefSeq" id="WP_175054598.1">
    <property type="nucleotide sequence ID" value="NZ_CADIKC010000017.1"/>
</dbReference>
<keyword evidence="4" id="KW-0804">Transcription</keyword>
<dbReference type="PROSITE" id="PS50931">
    <property type="entry name" value="HTH_LYSR"/>
    <property type="match status" value="1"/>
</dbReference>
<evidence type="ECO:0000256" key="2">
    <source>
        <dbReference type="ARBA" id="ARBA00023015"/>
    </source>
</evidence>
<dbReference type="AlphaFoldDB" id="A0A6J5CRW1"/>
<name>A0A6J5CRW1_9BURK</name>
<dbReference type="SUPFAM" id="SSF46785">
    <property type="entry name" value="Winged helix' DNA-binding domain"/>
    <property type="match status" value="1"/>
</dbReference>
<evidence type="ECO:0000313" key="6">
    <source>
        <dbReference type="EMBL" id="CAB3744096.1"/>
    </source>
</evidence>
<dbReference type="SUPFAM" id="SSF53850">
    <property type="entry name" value="Periplasmic binding protein-like II"/>
    <property type="match status" value="1"/>
</dbReference>
<comment type="similarity">
    <text evidence="1">Belongs to the LysR transcriptional regulatory family.</text>
</comment>
<keyword evidence="3" id="KW-0238">DNA-binding</keyword>
<dbReference type="Proteomes" id="UP000494255">
    <property type="component" value="Unassembled WGS sequence"/>
</dbReference>